<sequence>MQLVTMPSLEGLKTWFDYELLITGLAILLLVAIWGMNQITGYVRGLPLTSPEFALGIMAIGFGTILLLIWLAGSLNEQ</sequence>
<accession>A0A482Y350</accession>
<name>A0A482Y350_9EURY</name>
<proteinExistence type="predicted"/>
<feature type="transmembrane region" description="Helical" evidence="1">
    <location>
        <begin position="20"/>
        <end position="41"/>
    </location>
</feature>
<evidence type="ECO:0000256" key="1">
    <source>
        <dbReference type="SAM" id="Phobius"/>
    </source>
</evidence>
<dbReference type="AlphaFoldDB" id="A0A482Y350"/>
<evidence type="ECO:0000313" key="3">
    <source>
        <dbReference type="Proteomes" id="UP000291097"/>
    </source>
</evidence>
<comment type="caution">
    <text evidence="2">The sequence shown here is derived from an EMBL/GenBank/DDBJ whole genome shotgun (WGS) entry which is preliminary data.</text>
</comment>
<feature type="transmembrane region" description="Helical" evidence="1">
    <location>
        <begin position="53"/>
        <end position="73"/>
    </location>
</feature>
<dbReference type="EMBL" id="SHMP01000010">
    <property type="protein sequence ID" value="RZV05224.1"/>
    <property type="molecule type" value="Genomic_DNA"/>
</dbReference>
<evidence type="ECO:0000313" key="2">
    <source>
        <dbReference type="EMBL" id="RZV05224.1"/>
    </source>
</evidence>
<dbReference type="Proteomes" id="UP000291097">
    <property type="component" value="Unassembled WGS sequence"/>
</dbReference>
<keyword evidence="1" id="KW-0812">Transmembrane</keyword>
<protein>
    <submittedName>
        <fullName evidence="2">Uncharacterized protein</fullName>
    </submittedName>
</protein>
<gene>
    <name evidence="2" type="ORF">BDK88_4247</name>
</gene>
<keyword evidence="1" id="KW-1133">Transmembrane helix</keyword>
<reference evidence="2 3" key="1">
    <citation type="submission" date="2019-02" db="EMBL/GenBank/DDBJ databases">
        <title>Genomic Encyclopedia of Archaeal and Bacterial Type Strains, Phase II (KMG-II): from individual species to whole genera.</title>
        <authorList>
            <person name="Goeker M."/>
        </authorList>
    </citation>
    <scope>NUCLEOTIDE SEQUENCE [LARGE SCALE GENOMIC DNA]</scope>
    <source>
        <strain evidence="2 3">DSM 18328</strain>
    </source>
</reference>
<organism evidence="2 3">
    <name type="scientific">Natrinema hispanicum</name>
    <dbReference type="NCBI Taxonomy" id="392421"/>
    <lineage>
        <taxon>Archaea</taxon>
        <taxon>Methanobacteriati</taxon>
        <taxon>Methanobacteriota</taxon>
        <taxon>Stenosarchaea group</taxon>
        <taxon>Halobacteria</taxon>
        <taxon>Halobacteriales</taxon>
        <taxon>Natrialbaceae</taxon>
        <taxon>Natrinema</taxon>
    </lineage>
</organism>
<keyword evidence="1" id="KW-0472">Membrane</keyword>